<dbReference type="AlphaFoldDB" id="A0AAN5CM44"/>
<keyword evidence="2" id="KW-1185">Reference proteome</keyword>
<dbReference type="Proteomes" id="UP001328107">
    <property type="component" value="Unassembled WGS sequence"/>
</dbReference>
<accession>A0AAN5CM44</accession>
<name>A0AAN5CM44_9BILA</name>
<dbReference type="EMBL" id="BTRK01000004">
    <property type="protein sequence ID" value="GMR46953.1"/>
    <property type="molecule type" value="Genomic_DNA"/>
</dbReference>
<evidence type="ECO:0000313" key="1">
    <source>
        <dbReference type="EMBL" id="GMR46953.1"/>
    </source>
</evidence>
<comment type="caution">
    <text evidence="1">The sequence shown here is derived from an EMBL/GenBank/DDBJ whole genome shotgun (WGS) entry which is preliminary data.</text>
</comment>
<proteinExistence type="predicted"/>
<evidence type="ECO:0000313" key="2">
    <source>
        <dbReference type="Proteomes" id="UP001328107"/>
    </source>
</evidence>
<organism evidence="1 2">
    <name type="scientific">Pristionchus mayeri</name>
    <dbReference type="NCBI Taxonomy" id="1317129"/>
    <lineage>
        <taxon>Eukaryota</taxon>
        <taxon>Metazoa</taxon>
        <taxon>Ecdysozoa</taxon>
        <taxon>Nematoda</taxon>
        <taxon>Chromadorea</taxon>
        <taxon>Rhabditida</taxon>
        <taxon>Rhabditina</taxon>
        <taxon>Diplogasteromorpha</taxon>
        <taxon>Diplogasteroidea</taxon>
        <taxon>Neodiplogasteridae</taxon>
        <taxon>Pristionchus</taxon>
    </lineage>
</organism>
<gene>
    <name evidence="1" type="ORF">PMAYCL1PPCAC_17148</name>
</gene>
<reference evidence="2" key="1">
    <citation type="submission" date="2022-10" db="EMBL/GenBank/DDBJ databases">
        <title>Genome assembly of Pristionchus species.</title>
        <authorList>
            <person name="Yoshida K."/>
            <person name="Sommer R.J."/>
        </authorList>
    </citation>
    <scope>NUCLEOTIDE SEQUENCE [LARGE SCALE GENOMIC DNA]</scope>
    <source>
        <strain evidence="2">RS5460</strain>
    </source>
</reference>
<sequence length="184" mass="21170">MGVLGGLVHAPDHLHEHLAEYSAGGSRPLVYPGLPRLLEEESLTHDSHHDHSVHQLHHHPWRRHLRTRLGRQIFCRLLGVDLRMRNVRNRDHRLRLYSPLPRLLLQTTHPQGSSPPPRRSLSFLLSSKLFCFSTTKNMISVIVLFDSALRSRLGFIPQSANPILIKSDAFREKRSLILNSRLFS</sequence>
<protein>
    <submittedName>
        <fullName evidence="1">Uncharacterized protein</fullName>
    </submittedName>
</protein>